<name>A0ABD2FX90_PAGBO</name>
<gene>
    <name evidence="2" type="ORF">OYC64_004398</name>
</gene>
<proteinExistence type="predicted"/>
<reference evidence="2 3" key="2">
    <citation type="journal article" date="2024" name="G3 (Bethesda)">
        <title>The genome of the cryopelagic Antarctic bald notothen, Trematomus borchgrevinki.</title>
        <authorList>
            <person name="Rayamajhi N."/>
            <person name="Rivera-Colon A.G."/>
            <person name="Minhas B.F."/>
            <person name="Cheng C.C."/>
            <person name="Catchen J.M."/>
        </authorList>
    </citation>
    <scope>NUCLEOTIDE SEQUENCE [LARGE SCALE GENOMIC DNA]</scope>
    <source>
        <strain evidence="2">AGRC-2024</strain>
    </source>
</reference>
<sequence>MEPALWTSTRRGKRRRAEDKEKDVTYDSLRITTLKNENSTMNYNESYSVSPRQPTLPPVSNRTLTHPSFMPLYLAAGFTHQHADCASLTVLPLGPAELFYSDPTLTCGRIPNVASDLRLIECFKLNTPPPIMSPCPAPPPCPDPFKFGPNPTRNLGHLTLEINNLQPAVQKGQVVLQLTQEEDQAITNLLKLHYQEEPLQMDETLTDFTSVNPNSFCHPETIDFTAAEEVSNPFLSDPQYPRETIEFQQGRCWSETELDAANTLLSCSRLVEEEIIQGHNKSSVTLPHPLLHLRHEDSSRSSESQQVSETFPAFITTDCAKEDWGDLEEGRNDDDDDDEVHLLESSLSSGSKAGRGLGTSVEFTKVKDMLDSEGEAVHVLLSLGD</sequence>
<evidence type="ECO:0000313" key="2">
    <source>
        <dbReference type="EMBL" id="KAL3046381.1"/>
    </source>
</evidence>
<comment type="caution">
    <text evidence="2">The sequence shown here is derived from an EMBL/GenBank/DDBJ whole genome shotgun (WGS) entry which is preliminary data.</text>
</comment>
<evidence type="ECO:0000313" key="3">
    <source>
        <dbReference type="Proteomes" id="UP001619887"/>
    </source>
</evidence>
<protein>
    <submittedName>
        <fullName evidence="2">Uncharacterized protein</fullName>
    </submittedName>
</protein>
<accession>A0ABD2FX90</accession>
<reference evidence="2 3" key="1">
    <citation type="journal article" date="2022" name="G3 (Bethesda)">
        <title>Evaluating Illumina-, Nanopore-, and PacBio-based genome assembly strategies with the bald notothen, Trematomus borchgrevinki.</title>
        <authorList>
            <person name="Rayamajhi N."/>
            <person name="Cheng C.C."/>
            <person name="Catchen J.M."/>
        </authorList>
    </citation>
    <scope>NUCLEOTIDE SEQUENCE [LARGE SCALE GENOMIC DNA]</scope>
    <source>
        <strain evidence="2">AGRC-2024</strain>
    </source>
</reference>
<dbReference type="Proteomes" id="UP001619887">
    <property type="component" value="Unassembled WGS sequence"/>
</dbReference>
<organism evidence="2 3">
    <name type="scientific">Pagothenia borchgrevinki</name>
    <name type="common">Bald rockcod</name>
    <name type="synonym">Trematomus borchgrevinki</name>
    <dbReference type="NCBI Taxonomy" id="8213"/>
    <lineage>
        <taxon>Eukaryota</taxon>
        <taxon>Metazoa</taxon>
        <taxon>Chordata</taxon>
        <taxon>Craniata</taxon>
        <taxon>Vertebrata</taxon>
        <taxon>Euteleostomi</taxon>
        <taxon>Actinopterygii</taxon>
        <taxon>Neopterygii</taxon>
        <taxon>Teleostei</taxon>
        <taxon>Neoteleostei</taxon>
        <taxon>Acanthomorphata</taxon>
        <taxon>Eupercaria</taxon>
        <taxon>Perciformes</taxon>
        <taxon>Notothenioidei</taxon>
        <taxon>Nototheniidae</taxon>
        <taxon>Pagothenia</taxon>
    </lineage>
</organism>
<evidence type="ECO:0000256" key="1">
    <source>
        <dbReference type="SAM" id="MobiDB-lite"/>
    </source>
</evidence>
<keyword evidence="3" id="KW-1185">Reference proteome</keyword>
<dbReference type="AlphaFoldDB" id="A0ABD2FX90"/>
<feature type="region of interest" description="Disordered" evidence="1">
    <location>
        <begin position="1"/>
        <end position="22"/>
    </location>
</feature>
<dbReference type="EMBL" id="JBIYXZ010002085">
    <property type="protein sequence ID" value="KAL3046381.1"/>
    <property type="molecule type" value="Genomic_DNA"/>
</dbReference>